<evidence type="ECO:0000256" key="3">
    <source>
        <dbReference type="ARBA" id="ARBA00022692"/>
    </source>
</evidence>
<dbReference type="STRING" id="56857.A0A200PLT7"/>
<evidence type="ECO:0000259" key="7">
    <source>
        <dbReference type="Pfam" id="PF13839"/>
    </source>
</evidence>
<dbReference type="OMA" id="EQGKNCY"/>
<organism evidence="9 10">
    <name type="scientific">Macleaya cordata</name>
    <name type="common">Five-seeded plume-poppy</name>
    <name type="synonym">Bocconia cordata</name>
    <dbReference type="NCBI Taxonomy" id="56857"/>
    <lineage>
        <taxon>Eukaryota</taxon>
        <taxon>Viridiplantae</taxon>
        <taxon>Streptophyta</taxon>
        <taxon>Embryophyta</taxon>
        <taxon>Tracheophyta</taxon>
        <taxon>Spermatophyta</taxon>
        <taxon>Magnoliopsida</taxon>
        <taxon>Ranunculales</taxon>
        <taxon>Papaveraceae</taxon>
        <taxon>Papaveroideae</taxon>
        <taxon>Macleaya</taxon>
    </lineage>
</organism>
<evidence type="ECO:0000313" key="10">
    <source>
        <dbReference type="Proteomes" id="UP000195402"/>
    </source>
</evidence>
<dbReference type="InterPro" id="IPR026057">
    <property type="entry name" value="TBL_C"/>
</dbReference>
<dbReference type="Pfam" id="PF14416">
    <property type="entry name" value="PMR5N"/>
    <property type="match status" value="1"/>
</dbReference>
<protein>
    <submittedName>
        <fullName evidence="9">PMR5 N-terminal domain</fullName>
    </submittedName>
</protein>
<dbReference type="Proteomes" id="UP000195402">
    <property type="component" value="Unassembled WGS sequence"/>
</dbReference>
<feature type="domain" description="Trichome birefringence-like C-terminal" evidence="7">
    <location>
        <begin position="124"/>
        <end position="284"/>
    </location>
</feature>
<evidence type="ECO:0000256" key="1">
    <source>
        <dbReference type="ARBA" id="ARBA00004167"/>
    </source>
</evidence>
<gene>
    <name evidence="9" type="ORF">BVC80_9077g117</name>
</gene>
<keyword evidence="3" id="KW-0812">Transmembrane</keyword>
<comment type="similarity">
    <text evidence="2">Belongs to the PC-esterase family. TBL subfamily.</text>
</comment>
<evidence type="ECO:0000256" key="6">
    <source>
        <dbReference type="ARBA" id="ARBA00023136"/>
    </source>
</evidence>
<dbReference type="Pfam" id="PF13839">
    <property type="entry name" value="PC-Esterase"/>
    <property type="match status" value="1"/>
</dbReference>
<sequence>MGVEKNKVPFAVGETEEGCDVFSGKWVWDESTRPLYDESECPYIQPQLTCQEHGRPDKGYQFWRWQPHGCSLPSFNATFMLEKLRGKRMLFVGDSLNRGQYVSMVCLLHSVIPENAKSMKTIDSLTIFTAKEKEIEEMVTEDAYRMAIENMVKWVERNTDPKKNRVLFTSMSPYHEKSIEWGGEPNGNCYNQTTPIEDPTYWGSGSRKSIMELIKQVFSTSNVPITFINITQLSEYRKDAHTSIYKKQWSPLTEEQLANPVSYADCVHWCLPGLQDTWNELLYTKLFYP</sequence>
<proteinExistence type="inferred from homology"/>
<dbReference type="OrthoDB" id="1932925at2759"/>
<dbReference type="InterPro" id="IPR029962">
    <property type="entry name" value="TBL"/>
</dbReference>
<reference evidence="9 10" key="1">
    <citation type="journal article" date="2017" name="Mol. Plant">
        <title>The Genome of Medicinal Plant Macleaya cordata Provides New Insights into Benzylisoquinoline Alkaloids Metabolism.</title>
        <authorList>
            <person name="Liu X."/>
            <person name="Liu Y."/>
            <person name="Huang P."/>
            <person name="Ma Y."/>
            <person name="Qing Z."/>
            <person name="Tang Q."/>
            <person name="Cao H."/>
            <person name="Cheng P."/>
            <person name="Zheng Y."/>
            <person name="Yuan Z."/>
            <person name="Zhou Y."/>
            <person name="Liu J."/>
            <person name="Tang Z."/>
            <person name="Zhuo Y."/>
            <person name="Zhang Y."/>
            <person name="Yu L."/>
            <person name="Huang J."/>
            <person name="Yang P."/>
            <person name="Peng Q."/>
            <person name="Zhang J."/>
            <person name="Jiang W."/>
            <person name="Zhang Z."/>
            <person name="Lin K."/>
            <person name="Ro D.K."/>
            <person name="Chen X."/>
            <person name="Xiong X."/>
            <person name="Shang Y."/>
            <person name="Huang S."/>
            <person name="Zeng J."/>
        </authorList>
    </citation>
    <scope>NUCLEOTIDE SEQUENCE [LARGE SCALE GENOMIC DNA]</scope>
    <source>
        <strain evidence="10">cv. BLH2017</strain>
        <tissue evidence="9">Root</tissue>
    </source>
</reference>
<dbReference type="InParanoid" id="A0A200PLT7"/>
<evidence type="ECO:0000256" key="5">
    <source>
        <dbReference type="ARBA" id="ARBA00022989"/>
    </source>
</evidence>
<dbReference type="EMBL" id="MVGT01004544">
    <property type="protein sequence ID" value="OUZ99175.1"/>
    <property type="molecule type" value="Genomic_DNA"/>
</dbReference>
<dbReference type="GO" id="GO:0016020">
    <property type="term" value="C:membrane"/>
    <property type="evidence" value="ECO:0007669"/>
    <property type="project" value="UniProtKB-SubCell"/>
</dbReference>
<comment type="subcellular location">
    <subcellularLocation>
        <location evidence="1">Membrane</location>
        <topology evidence="1">Single-pass membrane protein</topology>
    </subcellularLocation>
</comment>
<evidence type="ECO:0000259" key="8">
    <source>
        <dbReference type="Pfam" id="PF14416"/>
    </source>
</evidence>
<dbReference type="PANTHER" id="PTHR32285">
    <property type="entry name" value="PROTEIN TRICHOME BIREFRINGENCE-LIKE 9-RELATED"/>
    <property type="match status" value="1"/>
</dbReference>
<dbReference type="GO" id="GO:0016413">
    <property type="term" value="F:O-acetyltransferase activity"/>
    <property type="evidence" value="ECO:0007669"/>
    <property type="project" value="InterPro"/>
</dbReference>
<dbReference type="InterPro" id="IPR025846">
    <property type="entry name" value="TBL_N"/>
</dbReference>
<keyword evidence="6" id="KW-0472">Membrane</keyword>
<dbReference type="PANTHER" id="PTHR32285:SF62">
    <property type="entry name" value="PROTEIN TRICHOME BIREFRINGENCE-LIKE 33"/>
    <property type="match status" value="1"/>
</dbReference>
<comment type="caution">
    <text evidence="9">The sequence shown here is derived from an EMBL/GenBank/DDBJ whole genome shotgun (WGS) entry which is preliminary data.</text>
</comment>
<feature type="domain" description="Trichome birefringence-like N-terminal" evidence="8">
    <location>
        <begin position="18"/>
        <end position="71"/>
    </location>
</feature>
<accession>A0A200PLT7</accession>
<keyword evidence="4" id="KW-0735">Signal-anchor</keyword>
<evidence type="ECO:0000313" key="9">
    <source>
        <dbReference type="EMBL" id="OUZ99175.1"/>
    </source>
</evidence>
<dbReference type="AlphaFoldDB" id="A0A200PLT7"/>
<dbReference type="GO" id="GO:0005794">
    <property type="term" value="C:Golgi apparatus"/>
    <property type="evidence" value="ECO:0007669"/>
    <property type="project" value="TreeGrafter"/>
</dbReference>
<keyword evidence="10" id="KW-1185">Reference proteome</keyword>
<evidence type="ECO:0000256" key="2">
    <source>
        <dbReference type="ARBA" id="ARBA00007727"/>
    </source>
</evidence>
<evidence type="ECO:0000256" key="4">
    <source>
        <dbReference type="ARBA" id="ARBA00022968"/>
    </source>
</evidence>
<name>A0A200PLT7_MACCD</name>
<keyword evidence="5" id="KW-1133">Transmembrane helix</keyword>